<comment type="subcellular location">
    <subcellularLocation>
        <location evidence="1">Membrane</location>
        <topology evidence="1">Multi-pass membrane protein</topology>
    </subcellularLocation>
</comment>
<keyword evidence="10" id="KW-1185">Reference proteome</keyword>
<feature type="domain" description="Peptidase S54 rhomboid" evidence="8">
    <location>
        <begin position="101"/>
        <end position="240"/>
    </location>
</feature>
<protein>
    <submittedName>
        <fullName evidence="9">Rhomboid family intramembrane serine protease</fullName>
    </submittedName>
</protein>
<feature type="transmembrane region" description="Helical" evidence="7">
    <location>
        <begin position="166"/>
        <end position="184"/>
    </location>
</feature>
<accession>A0ABX8B7C8</accession>
<keyword evidence="5 7" id="KW-1133">Transmembrane helix</keyword>
<sequence length="421" mass="46846">METTTERPLRVCHQCGLLTPNTVLRCLECGALPPEVEQERRERQRAASFVEAVFFRRSPVSYVLIGINLVMFLLTAVAGGSTDPDVLTAFGACNQKLIANGEVWRLVVPMFLHIGVVHLVVNMYALWVLGPQLESLYGSARFTLLYILSGIGGFVASYFFAHPASIGAGASGALFGMFGALLVFVYKYRHEIPPSVRVTMQRGVWLTLAINLIITFSIPFISRSGHLGGLITGIGLALFIPYSPPYEQKTPLVWRICQLMLVAAVAASFGAMFWHYQGERPSLARFLAGSNLFPENKVINQFAEACNEGERVYRLILRQLETDQPVPTELRNASVTVRQRLKQLRPFNDGATRLVTTLHNLLEAQAATFDQPTPRPIIEQMREGLAAYEREQQRWITEEGARYGLQFVPSTDPDANAGEKE</sequence>
<gene>
    <name evidence="9" type="ORF">J8C06_11090</name>
</gene>
<dbReference type="GO" id="GO:0006508">
    <property type="term" value="P:proteolysis"/>
    <property type="evidence" value="ECO:0007669"/>
    <property type="project" value="UniProtKB-KW"/>
</dbReference>
<keyword evidence="4" id="KW-0378">Hydrolase</keyword>
<dbReference type="InterPro" id="IPR050925">
    <property type="entry name" value="Rhomboid_protease_S54"/>
</dbReference>
<feature type="transmembrane region" description="Helical" evidence="7">
    <location>
        <begin position="110"/>
        <end position="130"/>
    </location>
</feature>
<feature type="transmembrane region" description="Helical" evidence="7">
    <location>
        <begin position="60"/>
        <end position="80"/>
    </location>
</feature>
<dbReference type="RefSeq" id="WP_211428750.1">
    <property type="nucleotide sequence ID" value="NZ_CP072648.1"/>
</dbReference>
<dbReference type="InterPro" id="IPR022764">
    <property type="entry name" value="Peptidase_S54_rhomboid_dom"/>
</dbReference>
<organism evidence="9 10">
    <name type="scientific">Chloracidobacterium validum</name>
    <dbReference type="NCBI Taxonomy" id="2821543"/>
    <lineage>
        <taxon>Bacteria</taxon>
        <taxon>Pseudomonadati</taxon>
        <taxon>Acidobacteriota</taxon>
        <taxon>Terriglobia</taxon>
        <taxon>Terriglobales</taxon>
        <taxon>Acidobacteriaceae</taxon>
        <taxon>Chloracidobacterium</taxon>
    </lineage>
</organism>
<feature type="transmembrane region" description="Helical" evidence="7">
    <location>
        <begin position="256"/>
        <end position="276"/>
    </location>
</feature>
<dbReference type="SUPFAM" id="SSF144091">
    <property type="entry name" value="Rhomboid-like"/>
    <property type="match status" value="1"/>
</dbReference>
<evidence type="ECO:0000256" key="6">
    <source>
        <dbReference type="ARBA" id="ARBA00023136"/>
    </source>
</evidence>
<comment type="similarity">
    <text evidence="2">Belongs to the peptidase S54 family.</text>
</comment>
<evidence type="ECO:0000256" key="3">
    <source>
        <dbReference type="ARBA" id="ARBA00022692"/>
    </source>
</evidence>
<dbReference type="PANTHER" id="PTHR43731">
    <property type="entry name" value="RHOMBOID PROTEASE"/>
    <property type="match status" value="1"/>
</dbReference>
<feature type="transmembrane region" description="Helical" evidence="7">
    <location>
        <begin position="204"/>
        <end position="221"/>
    </location>
</feature>
<dbReference type="Proteomes" id="UP000676506">
    <property type="component" value="Chromosome 1"/>
</dbReference>
<proteinExistence type="inferred from homology"/>
<dbReference type="Pfam" id="PF01694">
    <property type="entry name" value="Rhomboid"/>
    <property type="match status" value="1"/>
</dbReference>
<evidence type="ECO:0000256" key="5">
    <source>
        <dbReference type="ARBA" id="ARBA00022989"/>
    </source>
</evidence>
<evidence type="ECO:0000259" key="8">
    <source>
        <dbReference type="Pfam" id="PF01694"/>
    </source>
</evidence>
<evidence type="ECO:0000313" key="9">
    <source>
        <dbReference type="EMBL" id="QUW02859.1"/>
    </source>
</evidence>
<dbReference type="GO" id="GO:0008233">
    <property type="term" value="F:peptidase activity"/>
    <property type="evidence" value="ECO:0007669"/>
    <property type="project" value="UniProtKB-KW"/>
</dbReference>
<keyword evidence="6 7" id="KW-0472">Membrane</keyword>
<evidence type="ECO:0000256" key="2">
    <source>
        <dbReference type="ARBA" id="ARBA00009045"/>
    </source>
</evidence>
<dbReference type="EMBL" id="CP072648">
    <property type="protein sequence ID" value="QUW02859.1"/>
    <property type="molecule type" value="Genomic_DNA"/>
</dbReference>
<feature type="transmembrane region" description="Helical" evidence="7">
    <location>
        <begin position="227"/>
        <end position="244"/>
    </location>
</feature>
<reference evidence="9 10" key="1">
    <citation type="submission" date="2021-03" db="EMBL/GenBank/DDBJ databases">
        <title>Genomic and phenotypic characterization of Chloracidobacterium isolates provides evidence for multiple species.</title>
        <authorList>
            <person name="Saini M.K."/>
            <person name="Costas A.M.G."/>
            <person name="Tank M."/>
            <person name="Bryant D.A."/>
        </authorList>
    </citation>
    <scope>NUCLEOTIDE SEQUENCE [LARGE SCALE GENOMIC DNA]</scope>
    <source>
        <strain evidence="9 10">BV2-C</strain>
    </source>
</reference>
<name>A0ABX8B7C8_9BACT</name>
<dbReference type="Gene3D" id="1.20.1540.10">
    <property type="entry name" value="Rhomboid-like"/>
    <property type="match status" value="1"/>
</dbReference>
<dbReference type="PANTHER" id="PTHR43731:SF14">
    <property type="entry name" value="PRESENILIN-ASSOCIATED RHOMBOID-LIKE PROTEIN, MITOCHONDRIAL"/>
    <property type="match status" value="1"/>
</dbReference>
<keyword evidence="9" id="KW-0645">Protease</keyword>
<keyword evidence="3 7" id="KW-0812">Transmembrane</keyword>
<evidence type="ECO:0000313" key="10">
    <source>
        <dbReference type="Proteomes" id="UP000676506"/>
    </source>
</evidence>
<evidence type="ECO:0000256" key="7">
    <source>
        <dbReference type="SAM" id="Phobius"/>
    </source>
</evidence>
<evidence type="ECO:0000256" key="4">
    <source>
        <dbReference type="ARBA" id="ARBA00022801"/>
    </source>
</evidence>
<evidence type="ECO:0000256" key="1">
    <source>
        <dbReference type="ARBA" id="ARBA00004141"/>
    </source>
</evidence>
<feature type="transmembrane region" description="Helical" evidence="7">
    <location>
        <begin position="142"/>
        <end position="160"/>
    </location>
</feature>
<dbReference type="InterPro" id="IPR035952">
    <property type="entry name" value="Rhomboid-like_sf"/>
</dbReference>